<dbReference type="AlphaFoldDB" id="A0A8K0UE16"/>
<feature type="compositionally biased region" description="Polar residues" evidence="1">
    <location>
        <begin position="158"/>
        <end position="168"/>
    </location>
</feature>
<feature type="compositionally biased region" description="Polar residues" evidence="1">
    <location>
        <begin position="311"/>
        <end position="331"/>
    </location>
</feature>
<dbReference type="OrthoDB" id="2163387at2759"/>
<feature type="region of interest" description="Disordered" evidence="1">
    <location>
        <begin position="373"/>
        <end position="417"/>
    </location>
</feature>
<feature type="compositionally biased region" description="Pro residues" evidence="1">
    <location>
        <begin position="137"/>
        <end position="147"/>
    </location>
</feature>
<feature type="region of interest" description="Disordered" evidence="1">
    <location>
        <begin position="65"/>
        <end position="106"/>
    </location>
</feature>
<feature type="compositionally biased region" description="Basic and acidic residues" evidence="1">
    <location>
        <begin position="559"/>
        <end position="570"/>
    </location>
</feature>
<keyword evidence="3" id="KW-1185">Reference proteome</keyword>
<feature type="region of interest" description="Disordered" evidence="1">
    <location>
        <begin position="460"/>
        <end position="602"/>
    </location>
</feature>
<feature type="region of interest" description="Disordered" evidence="1">
    <location>
        <begin position="126"/>
        <end position="202"/>
    </location>
</feature>
<evidence type="ECO:0000313" key="2">
    <source>
        <dbReference type="EMBL" id="KAH8074815.1"/>
    </source>
</evidence>
<feature type="region of interest" description="Disordered" evidence="1">
    <location>
        <begin position="221"/>
        <end position="333"/>
    </location>
</feature>
<organism evidence="2 3">
    <name type="scientific">Cristinia sonorae</name>
    <dbReference type="NCBI Taxonomy" id="1940300"/>
    <lineage>
        <taxon>Eukaryota</taxon>
        <taxon>Fungi</taxon>
        <taxon>Dikarya</taxon>
        <taxon>Basidiomycota</taxon>
        <taxon>Agaricomycotina</taxon>
        <taxon>Agaricomycetes</taxon>
        <taxon>Agaricomycetidae</taxon>
        <taxon>Agaricales</taxon>
        <taxon>Pleurotineae</taxon>
        <taxon>Stephanosporaceae</taxon>
        <taxon>Cristinia</taxon>
    </lineage>
</organism>
<feature type="compositionally biased region" description="Polar residues" evidence="1">
    <location>
        <begin position="74"/>
        <end position="96"/>
    </location>
</feature>
<feature type="compositionally biased region" description="Polar residues" evidence="1">
    <location>
        <begin position="547"/>
        <end position="556"/>
    </location>
</feature>
<reference evidence="2" key="1">
    <citation type="journal article" date="2021" name="New Phytol.">
        <title>Evolutionary innovations through gain and loss of genes in the ectomycorrhizal Boletales.</title>
        <authorList>
            <person name="Wu G."/>
            <person name="Miyauchi S."/>
            <person name="Morin E."/>
            <person name="Kuo A."/>
            <person name="Drula E."/>
            <person name="Varga T."/>
            <person name="Kohler A."/>
            <person name="Feng B."/>
            <person name="Cao Y."/>
            <person name="Lipzen A."/>
            <person name="Daum C."/>
            <person name="Hundley H."/>
            <person name="Pangilinan J."/>
            <person name="Johnson J."/>
            <person name="Barry K."/>
            <person name="LaButti K."/>
            <person name="Ng V."/>
            <person name="Ahrendt S."/>
            <person name="Min B."/>
            <person name="Choi I.G."/>
            <person name="Park H."/>
            <person name="Plett J.M."/>
            <person name="Magnuson J."/>
            <person name="Spatafora J.W."/>
            <person name="Nagy L.G."/>
            <person name="Henrissat B."/>
            <person name="Grigoriev I.V."/>
            <person name="Yang Z.L."/>
            <person name="Xu J."/>
            <person name="Martin F.M."/>
        </authorList>
    </citation>
    <scope>NUCLEOTIDE SEQUENCE</scope>
    <source>
        <strain evidence="2">KKN 215</strain>
    </source>
</reference>
<sequence>MSNNADNTTTDEERQRAIQKFMARAELSKLTRGLRARLSYATYKATHNLTHTTLNVLEELTEQRMAAAHGSPSKLPNNYYNNPATQGNSAMSSSAPLSRKGSMLPPTISASAGKSLFNSILAPPPAKRARTIHNPEDPPIVAPPKPKAAPTARKGGKQTRSTPAGSTKSKSRKDPKGKGKDTGGRASGHGLTPRSSFEDTNNDVDMKAAATLTSLLLSRPSLTASSPRSSLSGGSDTGSLHSFPHHYAQSSARTITAPTSVMPSHEPSFAAPYGRSSTPPPSLKRTHSLTQSSDVRFHSHSRSVPNAKVTPKTQSQPIIGSSSRTSDNPPTDTEAADLMLFLATSPSPVRPTTVKDRDARDLAAFRSLSGDPALQGRVLFPGSSSASGSTDNHPHLPPPQSRGKPLQRDGSGFSSTLSIATDASGETVYAGSSMYQKSFGAPFGSSSTAVGSPSLKLATSAASHSRHTSLDIPQMPMITPPTPTDQVPQNPSGMHHSLPRSPTRPSSRVSNSETSIPPAPPTPSSNVPFNLHDFLNVSPSPAALGTPQKTASNTSLRADVGRRLFEEHHAGMGHLGGSAHGHRHGQSGSGSGLGAGIDLVKS</sequence>
<evidence type="ECO:0000313" key="3">
    <source>
        <dbReference type="Proteomes" id="UP000813824"/>
    </source>
</evidence>
<name>A0A8K0UE16_9AGAR</name>
<comment type="caution">
    <text evidence="2">The sequence shown here is derived from an EMBL/GenBank/DDBJ whole genome shotgun (WGS) entry which is preliminary data.</text>
</comment>
<dbReference type="Proteomes" id="UP000813824">
    <property type="component" value="Unassembled WGS sequence"/>
</dbReference>
<feature type="compositionally biased region" description="Low complexity" evidence="1">
    <location>
        <begin position="221"/>
        <end position="242"/>
    </location>
</feature>
<gene>
    <name evidence="2" type="ORF">BXZ70DRAFT_902800</name>
</gene>
<feature type="compositionally biased region" description="Polar residues" evidence="1">
    <location>
        <begin position="248"/>
        <end position="262"/>
    </location>
</feature>
<accession>A0A8K0UE16</accession>
<feature type="compositionally biased region" description="Low complexity" evidence="1">
    <location>
        <begin position="499"/>
        <end position="516"/>
    </location>
</feature>
<feature type="compositionally biased region" description="Basic and acidic residues" evidence="1">
    <location>
        <begin position="172"/>
        <end position="183"/>
    </location>
</feature>
<feature type="compositionally biased region" description="Polar residues" evidence="1">
    <location>
        <begin position="382"/>
        <end position="391"/>
    </location>
</feature>
<protein>
    <submittedName>
        <fullName evidence="2">Uncharacterized protein</fullName>
    </submittedName>
</protein>
<dbReference type="EMBL" id="JAEVFJ010000071">
    <property type="protein sequence ID" value="KAH8074815.1"/>
    <property type="molecule type" value="Genomic_DNA"/>
</dbReference>
<evidence type="ECO:0000256" key="1">
    <source>
        <dbReference type="SAM" id="MobiDB-lite"/>
    </source>
</evidence>
<proteinExistence type="predicted"/>